<dbReference type="Gene3D" id="1.25.70.10">
    <property type="entry name" value="Transcription termination factor 3, mitochondrial"/>
    <property type="match status" value="1"/>
</dbReference>
<comment type="caution">
    <text evidence="4">The sequence shown here is derived from an EMBL/GenBank/DDBJ whole genome shotgun (WGS) entry which is preliminary data.</text>
</comment>
<dbReference type="GO" id="GO:0006353">
    <property type="term" value="P:DNA-templated transcription termination"/>
    <property type="evidence" value="ECO:0007669"/>
    <property type="project" value="UniProtKB-KW"/>
</dbReference>
<accession>A0AAV6HRP3</accession>
<reference evidence="4 5" key="1">
    <citation type="submission" date="2020-08" db="EMBL/GenBank/DDBJ databases">
        <title>Plant Genome Project.</title>
        <authorList>
            <person name="Zhang R.-G."/>
        </authorList>
    </citation>
    <scope>NUCLEOTIDE SEQUENCE [LARGE SCALE GENOMIC DNA]</scope>
    <source>
        <strain evidence="4">WSP0</strain>
        <tissue evidence="4">Leaf</tissue>
    </source>
</reference>
<keyword evidence="2" id="KW-0806">Transcription termination</keyword>
<dbReference type="InterPro" id="IPR003690">
    <property type="entry name" value="MTERF"/>
</dbReference>
<keyword evidence="2" id="KW-0805">Transcription regulation</keyword>
<dbReference type="Pfam" id="PF02536">
    <property type="entry name" value="mTERF"/>
    <property type="match status" value="2"/>
</dbReference>
<dbReference type="GO" id="GO:0003676">
    <property type="term" value="F:nucleic acid binding"/>
    <property type="evidence" value="ECO:0007669"/>
    <property type="project" value="InterPro"/>
</dbReference>
<evidence type="ECO:0000256" key="1">
    <source>
        <dbReference type="ARBA" id="ARBA00007692"/>
    </source>
</evidence>
<dbReference type="EMBL" id="JACTNZ010000013">
    <property type="protein sequence ID" value="KAG5514781.1"/>
    <property type="molecule type" value="Genomic_DNA"/>
</dbReference>
<dbReference type="Proteomes" id="UP000823749">
    <property type="component" value="Chromosome 13"/>
</dbReference>
<dbReference type="SMART" id="SM00733">
    <property type="entry name" value="Mterf"/>
    <property type="match status" value="5"/>
</dbReference>
<organism evidence="4 5">
    <name type="scientific">Rhododendron griersonianum</name>
    <dbReference type="NCBI Taxonomy" id="479676"/>
    <lineage>
        <taxon>Eukaryota</taxon>
        <taxon>Viridiplantae</taxon>
        <taxon>Streptophyta</taxon>
        <taxon>Embryophyta</taxon>
        <taxon>Tracheophyta</taxon>
        <taxon>Spermatophyta</taxon>
        <taxon>Magnoliopsida</taxon>
        <taxon>eudicotyledons</taxon>
        <taxon>Gunneridae</taxon>
        <taxon>Pentapetalae</taxon>
        <taxon>asterids</taxon>
        <taxon>Ericales</taxon>
        <taxon>Ericaceae</taxon>
        <taxon>Ericoideae</taxon>
        <taxon>Rhodoreae</taxon>
        <taxon>Rhododendron</taxon>
    </lineage>
</organism>
<dbReference type="FunFam" id="1.25.70.10:FF:000001">
    <property type="entry name" value="Mitochondrial transcription termination factor-like"/>
    <property type="match status" value="1"/>
</dbReference>
<dbReference type="PANTHER" id="PTHR13068">
    <property type="entry name" value="CGI-12 PROTEIN-RELATED"/>
    <property type="match status" value="1"/>
</dbReference>
<keyword evidence="2" id="KW-0804">Transcription</keyword>
<dbReference type="PANTHER" id="PTHR13068:SF236">
    <property type="entry name" value="OS02G0749800 PROTEIN"/>
    <property type="match status" value="1"/>
</dbReference>
<keyword evidence="3" id="KW-0809">Transit peptide</keyword>
<name>A0AAV6HRP3_9ERIC</name>
<comment type="similarity">
    <text evidence="1">Belongs to the mTERF family.</text>
</comment>
<dbReference type="AlphaFoldDB" id="A0AAV6HRP3"/>
<evidence type="ECO:0000313" key="5">
    <source>
        <dbReference type="Proteomes" id="UP000823749"/>
    </source>
</evidence>
<proteinExistence type="inferred from homology"/>
<protein>
    <submittedName>
        <fullName evidence="4">Uncharacterized protein</fullName>
    </submittedName>
</protein>
<evidence type="ECO:0000256" key="2">
    <source>
        <dbReference type="ARBA" id="ARBA00022472"/>
    </source>
</evidence>
<sequence length="435" mass="48696">MDVSSMSSYFSPPFLHLSGAMIPSATFPSLCKPKSLTQIKTDSLVSSNRINSSSFRRLQCVSNLSCGSSSSSSICNDMVSFTVEDIITSCGLSNQFLVLCKSSEKPNAVLNLLRSCGFSRTQVETIVSKYPRILFCKAQENLKPKIDFLRSVGLSETEFLGVVTTSPQLFTRSLKNNLVPLVDFLVTSLGCQHNAVVVIKKYPFILSSTLKYLVPNLSTLQNLGIPPSQISNMLANTIVGRVITCTKPCRFSEVVSTVMEMGFDPLSSAFKAAVRALLFCNGTTWEGKLVLYKTLGFSDEDFLKMFKVNPSLISRSDRLIRSTVEFYINKFNWSPSQLSRRAEVLCYSLEKRIIPRCLVVQILLSRDRIHHNVKLYPVLISSENDFLQRYVIEYKDETPEVLDAYQAQNIKRAVELYVREVSLEPIGVVKRGAWG</sequence>
<gene>
    <name evidence="4" type="ORF">RHGRI_035986</name>
</gene>
<keyword evidence="5" id="KW-1185">Reference proteome</keyword>
<evidence type="ECO:0000313" key="4">
    <source>
        <dbReference type="EMBL" id="KAG5514781.1"/>
    </source>
</evidence>
<evidence type="ECO:0000256" key="3">
    <source>
        <dbReference type="ARBA" id="ARBA00022946"/>
    </source>
</evidence>
<dbReference type="InterPro" id="IPR038538">
    <property type="entry name" value="MTERF_sf"/>
</dbReference>